<dbReference type="SUPFAM" id="SSF56235">
    <property type="entry name" value="N-terminal nucleophile aminohydrolases (Ntn hydrolases)"/>
    <property type="match status" value="1"/>
</dbReference>
<dbReference type="InterPro" id="IPR043138">
    <property type="entry name" value="GGT_lsub"/>
</dbReference>
<dbReference type="InterPro" id="IPR029055">
    <property type="entry name" value="Ntn_hydrolases_N"/>
</dbReference>
<dbReference type="PANTHER" id="PTHR43881">
    <property type="entry name" value="GAMMA-GLUTAMYLTRANSPEPTIDASE (AFU_ORTHOLOGUE AFUA_4G13580)"/>
    <property type="match status" value="1"/>
</dbReference>
<dbReference type="AlphaFoldDB" id="A0A1I6E992"/>
<dbReference type="InterPro" id="IPR052896">
    <property type="entry name" value="GGT-like_enzyme"/>
</dbReference>
<name>A0A1I6E992_9RHOB</name>
<dbReference type="Proteomes" id="UP000199302">
    <property type="component" value="Unassembled WGS sequence"/>
</dbReference>
<accession>A0A1I6E992</accession>
<gene>
    <name evidence="1" type="ORF">SAMN04515673_108119</name>
</gene>
<evidence type="ECO:0000313" key="1">
    <source>
        <dbReference type="EMBL" id="SFR14315.1"/>
    </source>
</evidence>
<evidence type="ECO:0000313" key="2">
    <source>
        <dbReference type="Proteomes" id="UP000199302"/>
    </source>
</evidence>
<dbReference type="Gene3D" id="1.10.246.130">
    <property type="match status" value="1"/>
</dbReference>
<dbReference type="PANTHER" id="PTHR43881:SF1">
    <property type="entry name" value="GAMMA-GLUTAMYLTRANSPEPTIDASE (AFU_ORTHOLOGUE AFUA_4G13580)"/>
    <property type="match status" value="1"/>
</dbReference>
<proteinExistence type="predicted"/>
<dbReference type="GO" id="GO:0016740">
    <property type="term" value="F:transferase activity"/>
    <property type="evidence" value="ECO:0007669"/>
    <property type="project" value="UniProtKB-KW"/>
</dbReference>
<sequence length="525" mass="55190">MRDFHLPGRSEVLAENGMVATSHPLAAQAALDVLKRGGTAMDAAICGAVLLGICEPQMTGLGGDCFVLWSRPGETRIRAMNGSGRAPAAASAEAMRAEGHAAMPLNDARSVTIPTAVDAFCQLSESDGRLGLDALLAPAIHYAESGVPVAPRVAFDWPACAEILQGPALRHYLPEGQPPKVGARFALPAQAEALRAIAREGRDGFYRGPVSEDMVRGLNDAGGWHSEADFAAARADLVEPISGHYGGVDLVEHPPNGQGATAILMLNILAQFDLAAMDPFGAERAHIEAEAAKLAYDARNRFLADPDHCTRLDHMLSPETAKGLAALIDPARAMASPTATSEAVHRDTVYICAVDRDGMAVSLIYSIFHGFGSGIASDRYGILFQNRGAGFSLTPGHANELAPGKRPMHTIIPAMLKEDGRVSAVFGVMGGAYQPNGHARVLSNLRTYGLGLQEALDAPRSFFDDGALTVERGYSDEVRAALAEKGHAVEIPDKPIGGAQAIEIRADGVLVGASDPRKDGCALGY</sequence>
<keyword evidence="2" id="KW-1185">Reference proteome</keyword>
<protein>
    <submittedName>
        <fullName evidence="1">Gamma-glutamyltransferase 2. Threonine peptidase. MEROPS family T03</fullName>
    </submittedName>
</protein>
<dbReference type="EMBL" id="FOYI01000008">
    <property type="protein sequence ID" value="SFR14315.1"/>
    <property type="molecule type" value="Genomic_DNA"/>
</dbReference>
<reference evidence="1 2" key="1">
    <citation type="submission" date="2016-10" db="EMBL/GenBank/DDBJ databases">
        <authorList>
            <person name="de Groot N.N."/>
        </authorList>
    </citation>
    <scope>NUCLEOTIDE SEQUENCE [LARGE SCALE GENOMIC DNA]</scope>
    <source>
        <strain evidence="2">KMM 9023,NRIC 0796,JCM 17311,KCTC 23692</strain>
    </source>
</reference>
<dbReference type="STRING" id="871652.SAMN04515673_108119"/>
<dbReference type="OrthoDB" id="9781342at2"/>
<dbReference type="PRINTS" id="PR01210">
    <property type="entry name" value="GGTRANSPTASE"/>
</dbReference>
<dbReference type="RefSeq" id="WP_092081336.1">
    <property type="nucleotide sequence ID" value="NZ_FOYI01000008.1"/>
</dbReference>
<dbReference type="Pfam" id="PF01019">
    <property type="entry name" value="G_glu_transpept"/>
    <property type="match status" value="1"/>
</dbReference>
<dbReference type="Gene3D" id="3.60.20.40">
    <property type="match status" value="1"/>
</dbReference>
<dbReference type="InterPro" id="IPR043137">
    <property type="entry name" value="GGT_ssub_C"/>
</dbReference>
<keyword evidence="1" id="KW-0808">Transferase</keyword>
<organism evidence="1 2">
    <name type="scientific">Poseidonocella sedimentorum</name>
    <dbReference type="NCBI Taxonomy" id="871652"/>
    <lineage>
        <taxon>Bacteria</taxon>
        <taxon>Pseudomonadati</taxon>
        <taxon>Pseudomonadota</taxon>
        <taxon>Alphaproteobacteria</taxon>
        <taxon>Rhodobacterales</taxon>
        <taxon>Roseobacteraceae</taxon>
        <taxon>Poseidonocella</taxon>
    </lineage>
</organism>